<dbReference type="Gene3D" id="3.40.50.300">
    <property type="entry name" value="P-loop containing nucleotide triphosphate hydrolases"/>
    <property type="match status" value="1"/>
</dbReference>
<feature type="domain" description="CobQ/CobB/MinD/ParA nucleotide binding" evidence="1">
    <location>
        <begin position="97"/>
        <end position="262"/>
    </location>
</feature>
<name>A0A426SFK4_9MICO</name>
<dbReference type="AlphaFoldDB" id="A0A426SFK4"/>
<protein>
    <recommendedName>
        <fullName evidence="1">CobQ/CobB/MinD/ParA nucleotide binding domain-containing protein</fullName>
    </recommendedName>
</protein>
<dbReference type="InterPro" id="IPR050678">
    <property type="entry name" value="DNA_Partitioning_ATPase"/>
</dbReference>
<sequence>MVMTRLSPRSLSFGVKRASNWLPPVGRSFFLSLQRRYTPDPGAQRFCRTSCVSLTCVDVQCSGHPTIPPSGGSNIWGEGVVPSWGSGHMVAHMTTVITCLNPKGGVSKTVTSIFVATALTEHGDVTVVDADPQASATEWAYNAQDGGVALPFEVVPGSAATIRRALPRTQFVVIDTPPGVAEVLDAATAVADLVLIPTLQSSLELSRAWSALEAIGDTRAALFLARAETGSTTFRLARAALREAAGERVHALEAYIPKREAVRQVAGISRPTELHGYDQLAAEILTILQGATDA</sequence>
<comment type="caution">
    <text evidence="2">The sequence shown here is derived from an EMBL/GenBank/DDBJ whole genome shotgun (WGS) entry which is preliminary data.</text>
</comment>
<dbReference type="PANTHER" id="PTHR13696:SF96">
    <property type="entry name" value="COBQ_COBB_MIND_PARA NUCLEOTIDE BINDING DOMAIN-CONTAINING PROTEIN"/>
    <property type="match status" value="1"/>
</dbReference>
<evidence type="ECO:0000313" key="2">
    <source>
        <dbReference type="EMBL" id="RRR16941.1"/>
    </source>
</evidence>
<dbReference type="EMBL" id="QOCI01000024">
    <property type="protein sequence ID" value="RRR16941.1"/>
    <property type="molecule type" value="Genomic_DNA"/>
</dbReference>
<organism evidence="2 3">
    <name type="scientific">Brachybacterium paraconglomeratum</name>
    <dbReference type="NCBI Taxonomy" id="173362"/>
    <lineage>
        <taxon>Bacteria</taxon>
        <taxon>Bacillati</taxon>
        <taxon>Actinomycetota</taxon>
        <taxon>Actinomycetes</taxon>
        <taxon>Micrococcales</taxon>
        <taxon>Dermabacteraceae</taxon>
        <taxon>Brachybacterium</taxon>
    </lineage>
</organism>
<dbReference type="PANTHER" id="PTHR13696">
    <property type="entry name" value="P-LOOP CONTAINING NUCLEOSIDE TRIPHOSPHATE HYDROLASE"/>
    <property type="match status" value="1"/>
</dbReference>
<proteinExistence type="predicted"/>
<evidence type="ECO:0000259" key="1">
    <source>
        <dbReference type="Pfam" id="PF01656"/>
    </source>
</evidence>
<dbReference type="Proteomes" id="UP000274327">
    <property type="component" value="Unassembled WGS sequence"/>
</dbReference>
<keyword evidence="3" id="KW-1185">Reference proteome</keyword>
<dbReference type="InterPro" id="IPR002586">
    <property type="entry name" value="CobQ/CobB/MinD/ParA_Nub-bd_dom"/>
</dbReference>
<evidence type="ECO:0000313" key="3">
    <source>
        <dbReference type="Proteomes" id="UP000274327"/>
    </source>
</evidence>
<accession>A0A426SFK4</accession>
<reference evidence="2 3" key="1">
    <citation type="submission" date="2018-07" db="EMBL/GenBank/DDBJ databases">
        <title>Brachybacteriurn paraconglorneratum KCTC 9916.</title>
        <authorList>
            <person name="Li Y."/>
        </authorList>
    </citation>
    <scope>NUCLEOTIDE SEQUENCE [LARGE SCALE GENOMIC DNA]</scope>
    <source>
        <strain evidence="2 3">KCTC 9916</strain>
    </source>
</reference>
<gene>
    <name evidence="2" type="ORF">DS079_16820</name>
</gene>
<dbReference type="SUPFAM" id="SSF52540">
    <property type="entry name" value="P-loop containing nucleoside triphosphate hydrolases"/>
    <property type="match status" value="1"/>
</dbReference>
<dbReference type="Pfam" id="PF01656">
    <property type="entry name" value="CbiA"/>
    <property type="match status" value="1"/>
</dbReference>
<dbReference type="InterPro" id="IPR027417">
    <property type="entry name" value="P-loop_NTPase"/>
</dbReference>
<dbReference type="CDD" id="cd02042">
    <property type="entry name" value="ParAB_family"/>
    <property type="match status" value="1"/>
</dbReference>